<dbReference type="RefSeq" id="WP_108114630.1">
    <property type="nucleotide sequence ID" value="NZ_QBKT01000004.1"/>
</dbReference>
<organism evidence="7 8">
    <name type="scientific">Kordia periserrulae</name>
    <dbReference type="NCBI Taxonomy" id="701523"/>
    <lineage>
        <taxon>Bacteria</taxon>
        <taxon>Pseudomonadati</taxon>
        <taxon>Bacteroidota</taxon>
        <taxon>Flavobacteriia</taxon>
        <taxon>Flavobacteriales</taxon>
        <taxon>Flavobacteriaceae</taxon>
        <taxon>Kordia</taxon>
    </lineage>
</organism>
<dbReference type="Pfam" id="PF00561">
    <property type="entry name" value="Abhydrolase_1"/>
    <property type="match status" value="1"/>
</dbReference>
<feature type="domain" description="AB hydrolase-1" evidence="5">
    <location>
        <begin position="88"/>
        <end position="233"/>
    </location>
</feature>
<feature type="domain" description="Peptidase S33 tripeptidyl aminopeptidase-like C-terminal" evidence="6">
    <location>
        <begin position="393"/>
        <end position="459"/>
    </location>
</feature>
<keyword evidence="2" id="KW-0378">Hydrolase</keyword>
<name>A0A2T6BZ91_9FLAO</name>
<evidence type="ECO:0000259" key="5">
    <source>
        <dbReference type="Pfam" id="PF00561"/>
    </source>
</evidence>
<dbReference type="EMBL" id="QBKT01000004">
    <property type="protein sequence ID" value="PTX61383.1"/>
    <property type="molecule type" value="Genomic_DNA"/>
</dbReference>
<feature type="transmembrane region" description="Helical" evidence="3">
    <location>
        <begin position="554"/>
        <end position="577"/>
    </location>
</feature>
<protein>
    <submittedName>
        <fullName evidence="7">TAP-like protein</fullName>
    </submittedName>
</protein>
<gene>
    <name evidence="7" type="ORF">C8N46_10426</name>
</gene>
<dbReference type="InterPro" id="IPR013595">
    <property type="entry name" value="Pept_S33_TAP-like_C"/>
</dbReference>
<evidence type="ECO:0000259" key="6">
    <source>
        <dbReference type="Pfam" id="PF08386"/>
    </source>
</evidence>
<feature type="signal peptide" evidence="4">
    <location>
        <begin position="1"/>
        <end position="25"/>
    </location>
</feature>
<dbReference type="OrthoDB" id="4510475at2"/>
<dbReference type="PANTHER" id="PTHR43248:SF25">
    <property type="entry name" value="AB HYDROLASE-1 DOMAIN-CONTAINING PROTEIN-RELATED"/>
    <property type="match status" value="1"/>
</dbReference>
<dbReference type="GO" id="GO:0016787">
    <property type="term" value="F:hydrolase activity"/>
    <property type="evidence" value="ECO:0007669"/>
    <property type="project" value="UniProtKB-KW"/>
</dbReference>
<evidence type="ECO:0000313" key="8">
    <source>
        <dbReference type="Proteomes" id="UP000244090"/>
    </source>
</evidence>
<dbReference type="InterPro" id="IPR029058">
    <property type="entry name" value="AB_hydrolase_fold"/>
</dbReference>
<proteinExistence type="inferred from homology"/>
<sequence>MKLITQKITFLLFVACLSVTSLSNAQTEITFDEIETFYKHAEVLNNDNIRWGYLNVPENWDDQNGTVVRIAVAVLKNFENKENAPATVFIQGGPGASGIGNIFSWQNHPLRKNHDIVLFDIRGTGNSQPRLCPDLGRELLGILAKDQPKEADEEQKTNAALACKQEMVRHGVDIEAYHSGSVAKDLHALLNHLKYKKWNIYAASYGTYMAQVYASMFPQDIEALVLDSSIADIETYYTENTSNYMTSLAKVFTACENDPECNEQYPNLEKVYYEVISDMEKSPITVDVAKNLVEEGTFTFNSEDFKIAIQQALYNKQLVEVVPLLIYQFKEKNEGALGNLVAAFSSLLSMDYGVYYCVSCNEALPNNEETEFEANAANYPKLNGGLSFYKSDFKVCDVWNRNIPDSLLIQHDLSNLKETAFPVLVFSGEYDPITPATNGQKTAARFSNANAIPAYTYGHIPGFTRIGTSLTTSFINNPAQSIEKEAFAKAQKIKMVKNVALNGGVGNMGNSLNEMNILFLAPLLIAVGIMLAFIFVYLFRLFKKKYQHTSDKIIRIMTIVTSIVGLLSFLGLINALLSVSKSNFFILAFGLPENYNYLFQLTLVFLVLVIITVLFFGVQIKKIHDRSIVFSVIFSNILIVTYMLYWGIFAL</sequence>
<keyword evidence="3" id="KW-1133">Transmembrane helix</keyword>
<evidence type="ECO:0000256" key="2">
    <source>
        <dbReference type="ARBA" id="ARBA00022801"/>
    </source>
</evidence>
<dbReference type="InterPro" id="IPR000073">
    <property type="entry name" value="AB_hydrolase_1"/>
</dbReference>
<dbReference type="Gene3D" id="3.40.50.1820">
    <property type="entry name" value="alpha/beta hydrolase"/>
    <property type="match status" value="1"/>
</dbReference>
<evidence type="ECO:0000313" key="7">
    <source>
        <dbReference type="EMBL" id="PTX61383.1"/>
    </source>
</evidence>
<dbReference type="SUPFAM" id="SSF53474">
    <property type="entry name" value="alpha/beta-Hydrolases"/>
    <property type="match status" value="1"/>
</dbReference>
<dbReference type="PANTHER" id="PTHR43248">
    <property type="entry name" value="2-SUCCINYL-6-HYDROXY-2,4-CYCLOHEXADIENE-1-CARBOXYLATE SYNTHASE"/>
    <property type="match status" value="1"/>
</dbReference>
<keyword evidence="3" id="KW-0812">Transmembrane</keyword>
<feature type="chain" id="PRO_5015481853" evidence="4">
    <location>
        <begin position="26"/>
        <end position="651"/>
    </location>
</feature>
<evidence type="ECO:0000256" key="3">
    <source>
        <dbReference type="SAM" id="Phobius"/>
    </source>
</evidence>
<keyword evidence="4" id="KW-0732">Signal</keyword>
<feature type="transmembrane region" description="Helical" evidence="3">
    <location>
        <begin position="517"/>
        <end position="542"/>
    </location>
</feature>
<dbReference type="AlphaFoldDB" id="A0A2T6BZ91"/>
<evidence type="ECO:0000256" key="4">
    <source>
        <dbReference type="SAM" id="SignalP"/>
    </source>
</evidence>
<comment type="caution">
    <text evidence="7">The sequence shown here is derived from an EMBL/GenBank/DDBJ whole genome shotgun (WGS) entry which is preliminary data.</text>
</comment>
<keyword evidence="3" id="KW-0472">Membrane</keyword>
<accession>A0A2T6BZ91</accession>
<dbReference type="Proteomes" id="UP000244090">
    <property type="component" value="Unassembled WGS sequence"/>
</dbReference>
<comment type="similarity">
    <text evidence="1">Belongs to the peptidase S33 family.</text>
</comment>
<keyword evidence="8" id="KW-1185">Reference proteome</keyword>
<evidence type="ECO:0000256" key="1">
    <source>
        <dbReference type="ARBA" id="ARBA00010088"/>
    </source>
</evidence>
<dbReference type="Pfam" id="PF08386">
    <property type="entry name" value="Abhydrolase_4"/>
    <property type="match status" value="1"/>
</dbReference>
<feature type="transmembrane region" description="Helical" evidence="3">
    <location>
        <begin position="628"/>
        <end position="648"/>
    </location>
</feature>
<feature type="transmembrane region" description="Helical" evidence="3">
    <location>
        <begin position="597"/>
        <end position="616"/>
    </location>
</feature>
<reference evidence="7 8" key="1">
    <citation type="submission" date="2018-04" db="EMBL/GenBank/DDBJ databases">
        <title>Genomic Encyclopedia of Archaeal and Bacterial Type Strains, Phase II (KMG-II): from individual species to whole genera.</title>
        <authorList>
            <person name="Goeker M."/>
        </authorList>
    </citation>
    <scope>NUCLEOTIDE SEQUENCE [LARGE SCALE GENOMIC DNA]</scope>
    <source>
        <strain evidence="7 8">DSM 25731</strain>
    </source>
</reference>
<dbReference type="InterPro" id="IPR051601">
    <property type="entry name" value="Serine_prot/Carboxylest_S33"/>
</dbReference>